<gene>
    <name evidence="4" type="ORF">HND93_16165</name>
</gene>
<organism evidence="4 5">
    <name type="scientific">Azospirillum oleiclasticum</name>
    <dbReference type="NCBI Taxonomy" id="2735135"/>
    <lineage>
        <taxon>Bacteria</taxon>
        <taxon>Pseudomonadati</taxon>
        <taxon>Pseudomonadota</taxon>
        <taxon>Alphaproteobacteria</taxon>
        <taxon>Rhodospirillales</taxon>
        <taxon>Azospirillaceae</taxon>
        <taxon>Azospirillum</taxon>
    </lineage>
</organism>
<dbReference type="RefSeq" id="WP_180283026.1">
    <property type="nucleotide sequence ID" value="NZ_JABFDB010000011.1"/>
</dbReference>
<name>A0ABX2TAH3_9PROT</name>
<proteinExistence type="inferred from homology"/>
<comment type="caution">
    <text evidence="4">The sequence shown here is derived from an EMBL/GenBank/DDBJ whole genome shotgun (WGS) entry which is preliminary data.</text>
</comment>
<dbReference type="InterPro" id="IPR007428">
    <property type="entry name" value="MlaA"/>
</dbReference>
<reference evidence="4 5" key="1">
    <citation type="submission" date="2020-05" db="EMBL/GenBank/DDBJ databases">
        <title>Azospirillum oleiclasticum sp. nov, a nitrogen-fixing and heavy crude oil-emulsifying bacterium isolated from the crude oil of Yumen Oilfield.</title>
        <authorList>
            <person name="Wu D."/>
            <person name="Cai M."/>
            <person name="Zhang X."/>
        </authorList>
    </citation>
    <scope>NUCLEOTIDE SEQUENCE [LARGE SCALE GENOMIC DNA]</scope>
    <source>
        <strain evidence="4 5">ROY-1-1-2</strain>
    </source>
</reference>
<keyword evidence="4" id="KW-0449">Lipoprotein</keyword>
<protein>
    <submittedName>
        <fullName evidence="4">VacJ family lipoprotein</fullName>
    </submittedName>
</protein>
<keyword evidence="5" id="KW-1185">Reference proteome</keyword>
<comment type="similarity">
    <text evidence="1">Belongs to the MlaA family.</text>
</comment>
<sequence>MAQSILAAAVAAAILASPGQAAADLWSDPLEPMNRAVHGFNRAVLDGVLVPAAGLYRSTVPDVLRNGVSNAIANLREPVTAASSGLQGDFANAGVAVARFAINSTIGLAGVMDAAGAMGLVSRPEDMDQALCAHGVPEGPFLIIPFYGPSTLRDATAQAAMIAGGLSLAGEDLWAGVLAAGAVGALDAAPALAAFDHTSVDAYAAQRSAYLQHRRAACANGEIMETALFPEE</sequence>
<feature type="signal peptide" evidence="3">
    <location>
        <begin position="1"/>
        <end position="22"/>
    </location>
</feature>
<evidence type="ECO:0000313" key="4">
    <source>
        <dbReference type="EMBL" id="NYZ21253.1"/>
    </source>
</evidence>
<dbReference type="Proteomes" id="UP000584642">
    <property type="component" value="Unassembled WGS sequence"/>
</dbReference>
<dbReference type="EMBL" id="JABFDB010000011">
    <property type="protein sequence ID" value="NYZ21253.1"/>
    <property type="molecule type" value="Genomic_DNA"/>
</dbReference>
<evidence type="ECO:0000256" key="3">
    <source>
        <dbReference type="SAM" id="SignalP"/>
    </source>
</evidence>
<evidence type="ECO:0000256" key="1">
    <source>
        <dbReference type="ARBA" id="ARBA00010634"/>
    </source>
</evidence>
<dbReference type="PANTHER" id="PTHR30035">
    <property type="entry name" value="LIPOPROTEIN VACJ-RELATED"/>
    <property type="match status" value="1"/>
</dbReference>
<dbReference type="PANTHER" id="PTHR30035:SF3">
    <property type="entry name" value="INTERMEMBRANE PHOSPHOLIPID TRANSPORT SYSTEM LIPOPROTEIN MLAA"/>
    <property type="match status" value="1"/>
</dbReference>
<evidence type="ECO:0000313" key="5">
    <source>
        <dbReference type="Proteomes" id="UP000584642"/>
    </source>
</evidence>
<dbReference type="PRINTS" id="PR01805">
    <property type="entry name" value="VACJLIPOPROT"/>
</dbReference>
<dbReference type="Pfam" id="PF04333">
    <property type="entry name" value="MlaA"/>
    <property type="match status" value="1"/>
</dbReference>
<accession>A0ABX2TAH3</accession>
<keyword evidence="2 3" id="KW-0732">Signal</keyword>
<feature type="chain" id="PRO_5047230106" evidence="3">
    <location>
        <begin position="23"/>
        <end position="232"/>
    </location>
</feature>
<evidence type="ECO:0000256" key="2">
    <source>
        <dbReference type="ARBA" id="ARBA00022729"/>
    </source>
</evidence>